<evidence type="ECO:0000313" key="2">
    <source>
        <dbReference type="Proteomes" id="UP000001020"/>
    </source>
</evidence>
<accession>Q8VJZ1</accession>
<keyword evidence="2" id="KW-1185">Reference proteome</keyword>
<dbReference type="KEGG" id="mtc:MT1742"/>
<reference evidence="1 2" key="1">
    <citation type="journal article" date="2002" name="J. Bacteriol.">
        <title>Whole-genome comparison of Mycobacterium tuberculosis clinical and laboratory strains.</title>
        <authorList>
            <person name="Fleischmann R.D."/>
            <person name="Alland D."/>
            <person name="Eisen J.A."/>
            <person name="Carpenter L."/>
            <person name="White O."/>
            <person name="Peterson J."/>
            <person name="DeBoy R."/>
            <person name="Dodson R."/>
            <person name="Gwinn M."/>
            <person name="Haft D."/>
            <person name="Hickey E."/>
            <person name="Kolonay J.F."/>
            <person name="Nelson W.C."/>
            <person name="Umayam L.A."/>
            <person name="Ermolaeva M."/>
            <person name="Salzberg S.L."/>
            <person name="Delcher A."/>
            <person name="Utterback T."/>
            <person name="Weidman J."/>
            <person name="Khouri H."/>
            <person name="Gill J."/>
            <person name="Mikula A."/>
            <person name="Bishai W."/>
            <person name="Jacobs Jr W.R.Jr."/>
            <person name="Venter J.C."/>
            <person name="Fraser C.M."/>
        </authorList>
    </citation>
    <scope>NUCLEOTIDE SEQUENCE [LARGE SCALE GENOMIC DNA]</scope>
    <source>
        <strain evidence="2">CDC 1551 / Oshkosh</strain>
    </source>
</reference>
<proteinExistence type="predicted"/>
<dbReference type="Proteomes" id="UP000001020">
    <property type="component" value="Chromosome"/>
</dbReference>
<dbReference type="EMBL" id="AE000516">
    <property type="protein sequence ID" value="AAK46011.1"/>
    <property type="molecule type" value="Genomic_DNA"/>
</dbReference>
<name>Q8VJZ1_MYCTO</name>
<protein>
    <submittedName>
        <fullName evidence="1">Uncharacterized protein</fullName>
    </submittedName>
</protein>
<organism evidence="1 2">
    <name type="scientific">Mycobacterium tuberculosis (strain CDC 1551 / Oshkosh)</name>
    <dbReference type="NCBI Taxonomy" id="83331"/>
    <lineage>
        <taxon>Bacteria</taxon>
        <taxon>Bacillati</taxon>
        <taxon>Actinomycetota</taxon>
        <taxon>Actinomycetes</taxon>
        <taxon>Mycobacteriales</taxon>
        <taxon>Mycobacteriaceae</taxon>
        <taxon>Mycobacterium</taxon>
        <taxon>Mycobacterium tuberculosis complex</taxon>
    </lineage>
</organism>
<sequence length="71" mass="7750">MSSTVGTEPKALPSSTTLANRFEVQPEAAGLRLMRKTGALRSLNCWITLGRHRGRSTDTSGNAWPHRIDSV</sequence>
<dbReference type="HOGENOM" id="CLU_2735778_0_0_11"/>
<dbReference type="AlphaFoldDB" id="Q8VJZ1"/>
<evidence type="ECO:0000313" key="1">
    <source>
        <dbReference type="EMBL" id="AAK46011.1"/>
    </source>
</evidence>
<gene>
    <name evidence="1" type="ordered locus">MT1742</name>
</gene>